<dbReference type="Proteomes" id="UP000285376">
    <property type="component" value="Unassembled WGS sequence"/>
</dbReference>
<evidence type="ECO:0000256" key="1">
    <source>
        <dbReference type="SAM" id="Phobius"/>
    </source>
</evidence>
<gene>
    <name evidence="2" type="ORF">D1832_10065</name>
</gene>
<feature type="transmembrane region" description="Helical" evidence="1">
    <location>
        <begin position="99"/>
        <end position="116"/>
    </location>
</feature>
<dbReference type="NCBIfam" id="TIGR04222">
    <property type="entry name" value="near_uncomplex"/>
    <property type="match status" value="1"/>
</dbReference>
<evidence type="ECO:0000313" key="2">
    <source>
        <dbReference type="EMBL" id="RHW45187.1"/>
    </source>
</evidence>
<dbReference type="RefSeq" id="WP_118913763.1">
    <property type="nucleotide sequence ID" value="NZ_CBCRVH010000011.1"/>
</dbReference>
<accession>A0A417Z3Y9</accession>
<reference evidence="2 3" key="1">
    <citation type="submission" date="2018-08" db="EMBL/GenBank/DDBJ databases">
        <title>Whole genome sequence analysis of Dermacoccus abyssi bacteria isolated from Deep Mariana trench Micromonospora spp reveals genes involved in the environmental adaptation and production of secondary metabolites.</title>
        <authorList>
            <person name="Abdel-Mageed W.M."/>
            <person name="Lehri B."/>
            <person name="Nouioui I."/>
            <person name="Goodfellow I."/>
            <person name="Jaspars M."/>
            <person name="Karlyshev A."/>
        </authorList>
    </citation>
    <scope>NUCLEOTIDE SEQUENCE [LARGE SCALE GENOMIC DNA]</scope>
    <source>
        <strain evidence="2 3">MT1.1</strain>
    </source>
</reference>
<keyword evidence="1" id="KW-0472">Membrane</keyword>
<keyword evidence="1" id="KW-0812">Transmembrane</keyword>
<comment type="caution">
    <text evidence="2">The sequence shown here is derived from an EMBL/GenBank/DDBJ whole genome shotgun (WGS) entry which is preliminary data.</text>
</comment>
<name>A0A417Z3Y9_9MICO</name>
<dbReference type="AlphaFoldDB" id="A0A417Z3Y9"/>
<keyword evidence="1" id="KW-1133">Transmembrane helix</keyword>
<evidence type="ECO:0000313" key="3">
    <source>
        <dbReference type="Proteomes" id="UP000285376"/>
    </source>
</evidence>
<organism evidence="2 3">
    <name type="scientific">Dermacoccus abyssi</name>
    <dbReference type="NCBI Taxonomy" id="322596"/>
    <lineage>
        <taxon>Bacteria</taxon>
        <taxon>Bacillati</taxon>
        <taxon>Actinomycetota</taxon>
        <taxon>Actinomycetes</taxon>
        <taxon>Micrococcales</taxon>
        <taxon>Dermacoccaceae</taxon>
        <taxon>Dermacoccus</taxon>
    </lineage>
</organism>
<protein>
    <submittedName>
        <fullName evidence="2">TIGR04222 domain-containing membrane protein</fullName>
    </submittedName>
</protein>
<sequence>MTTPEHIAMLNGRTAAVQAATADLLERGALRSDGHTVSAGATVPGMTDLQRAIHRAVHNGAPRVEQDRDVVAQLDLLQRDCVRRGLLHPPKRAKNGRSVGGLLLGGVILLVVLAVLKAPIPLVVVTMVAIVVALFFVIRRQPAKRERRTKQGIAALQQARAETSETAPLGSRVAAFGTRPLLLAFPQRPSSAGRSSTSTTR</sequence>
<feature type="transmembrane region" description="Helical" evidence="1">
    <location>
        <begin position="122"/>
        <end position="138"/>
    </location>
</feature>
<proteinExistence type="predicted"/>
<dbReference type="InterPro" id="IPR026467">
    <property type="entry name" value="Ser/Gly_Cys_C_dom"/>
</dbReference>
<dbReference type="EMBL" id="QWLM01000011">
    <property type="protein sequence ID" value="RHW45187.1"/>
    <property type="molecule type" value="Genomic_DNA"/>
</dbReference>